<organism evidence="4 5">
    <name type="scientific">Methylobacterium brachythecii</name>
    <dbReference type="NCBI Taxonomy" id="1176177"/>
    <lineage>
        <taxon>Bacteria</taxon>
        <taxon>Pseudomonadati</taxon>
        <taxon>Pseudomonadota</taxon>
        <taxon>Alphaproteobacteria</taxon>
        <taxon>Hyphomicrobiales</taxon>
        <taxon>Methylobacteriaceae</taxon>
        <taxon>Methylobacterium</taxon>
    </lineage>
</organism>
<reference evidence="3" key="1">
    <citation type="journal article" date="2014" name="Int. J. Syst. Evol. Microbiol.">
        <title>Complete genome of a new Firmicutes species belonging to the dominant human colonic microbiota ('Ruminococcus bicirculans') reveals two chromosomes and a selective capacity to utilize plant glucans.</title>
        <authorList>
            <consortium name="NISC Comparative Sequencing Program"/>
            <person name="Wegmann U."/>
            <person name="Louis P."/>
            <person name="Goesmann A."/>
            <person name="Henrissat B."/>
            <person name="Duncan S.H."/>
            <person name="Flint H.J."/>
        </authorList>
    </citation>
    <scope>NUCLEOTIDE SEQUENCE</scope>
    <source>
        <strain evidence="3">NBRC 107710</strain>
    </source>
</reference>
<dbReference type="EMBL" id="BSPG01000010">
    <property type="protein sequence ID" value="GLS44268.1"/>
    <property type="molecule type" value="Genomic_DNA"/>
</dbReference>
<dbReference type="EC" id="1.5.1.-" evidence="4"/>
<dbReference type="Gene3D" id="2.30.110.10">
    <property type="entry name" value="Electron Transport, Fmn-binding Protein, Chain A"/>
    <property type="match status" value="1"/>
</dbReference>
<evidence type="ECO:0000313" key="3">
    <source>
        <dbReference type="EMBL" id="GLS44268.1"/>
    </source>
</evidence>
<evidence type="ECO:0000313" key="4">
    <source>
        <dbReference type="EMBL" id="MBB3903697.1"/>
    </source>
</evidence>
<dbReference type="PANTHER" id="PTHR30466">
    <property type="entry name" value="FLAVIN REDUCTASE"/>
    <property type="match status" value="1"/>
</dbReference>
<name>A0A7W6F7P9_9HYPH</name>
<dbReference type="GO" id="GO:0006208">
    <property type="term" value="P:pyrimidine nucleobase catabolic process"/>
    <property type="evidence" value="ECO:0007669"/>
    <property type="project" value="TreeGrafter"/>
</dbReference>
<dbReference type="RefSeq" id="WP_183506828.1">
    <property type="nucleotide sequence ID" value="NZ_BSPG01000010.1"/>
</dbReference>
<comment type="caution">
    <text evidence="4">The sequence shown here is derived from an EMBL/GenBank/DDBJ whole genome shotgun (WGS) entry which is preliminary data.</text>
</comment>
<reference evidence="4 5" key="3">
    <citation type="submission" date="2020-08" db="EMBL/GenBank/DDBJ databases">
        <title>Genomic Encyclopedia of Type Strains, Phase IV (KMG-IV): sequencing the most valuable type-strain genomes for metagenomic binning, comparative biology and taxonomic classification.</title>
        <authorList>
            <person name="Goeker M."/>
        </authorList>
    </citation>
    <scope>NUCLEOTIDE SEQUENCE [LARGE SCALE GENOMIC DNA]</scope>
    <source>
        <strain evidence="4 5">DSM 24105</strain>
    </source>
</reference>
<sequence>MTTTGSDLSFREAMSCLGAAVNVVTSAGSAGRLGFTATAVCSVSDQPPTLIVCMNRSSAQNEGVKSNGVLCVNTLSHEQQDLGAVFAGMTQARSEERFLGASWSTLATGAPVLHGSLASFDCEIERVIEVGTHSVFVCSVLDVATNRTGESLVYFRRRYCATQGFDGS</sequence>
<keyword evidence="6" id="KW-1185">Reference proteome</keyword>
<keyword evidence="1 4" id="KW-0560">Oxidoreductase</keyword>
<evidence type="ECO:0000259" key="2">
    <source>
        <dbReference type="SMART" id="SM00903"/>
    </source>
</evidence>
<dbReference type="InterPro" id="IPR012349">
    <property type="entry name" value="Split_barrel_FMN-bd"/>
</dbReference>
<dbReference type="Pfam" id="PF01613">
    <property type="entry name" value="Flavin_Reduct"/>
    <property type="match status" value="1"/>
</dbReference>
<proteinExistence type="predicted"/>
<dbReference type="Proteomes" id="UP000517759">
    <property type="component" value="Unassembled WGS sequence"/>
</dbReference>
<gene>
    <name evidence="3" type="primary">rutF_2</name>
    <name evidence="3" type="ORF">GCM10007884_22560</name>
    <name evidence="4" type="ORF">GGR33_003206</name>
</gene>
<protein>
    <submittedName>
        <fullName evidence="3">FMN reductase (NADH) RutF</fullName>
    </submittedName>
    <submittedName>
        <fullName evidence="4">Flavin reductase</fullName>
        <ecNumber evidence="4">1.5.1.-</ecNumber>
    </submittedName>
</protein>
<dbReference type="AlphaFoldDB" id="A0A7W6F7P9"/>
<evidence type="ECO:0000313" key="5">
    <source>
        <dbReference type="Proteomes" id="UP000517759"/>
    </source>
</evidence>
<reference evidence="3" key="4">
    <citation type="submission" date="2023-01" db="EMBL/GenBank/DDBJ databases">
        <title>Draft genome sequence of Methylobacterium brachythecii strain NBRC 107710.</title>
        <authorList>
            <person name="Sun Q."/>
            <person name="Mori K."/>
        </authorList>
    </citation>
    <scope>NUCLEOTIDE SEQUENCE</scope>
    <source>
        <strain evidence="3">NBRC 107710</strain>
    </source>
</reference>
<dbReference type="Proteomes" id="UP001156881">
    <property type="component" value="Unassembled WGS sequence"/>
</dbReference>
<dbReference type="EMBL" id="JACIDN010000005">
    <property type="protein sequence ID" value="MBB3903697.1"/>
    <property type="molecule type" value="Genomic_DNA"/>
</dbReference>
<reference evidence="6" key="2">
    <citation type="journal article" date="2019" name="Int. J. Syst. Evol. Microbiol.">
        <title>The Global Catalogue of Microorganisms (GCM) 10K type strain sequencing project: providing services to taxonomists for standard genome sequencing and annotation.</title>
        <authorList>
            <consortium name="The Broad Institute Genomics Platform"/>
            <consortium name="The Broad Institute Genome Sequencing Center for Infectious Disease"/>
            <person name="Wu L."/>
            <person name="Ma J."/>
        </authorList>
    </citation>
    <scope>NUCLEOTIDE SEQUENCE [LARGE SCALE GENOMIC DNA]</scope>
    <source>
        <strain evidence="6">NBRC 107710</strain>
    </source>
</reference>
<dbReference type="PANTHER" id="PTHR30466:SF1">
    <property type="entry name" value="FMN REDUCTASE (NADH) RUTF"/>
    <property type="match status" value="1"/>
</dbReference>
<evidence type="ECO:0000256" key="1">
    <source>
        <dbReference type="ARBA" id="ARBA00023002"/>
    </source>
</evidence>
<evidence type="ECO:0000313" key="6">
    <source>
        <dbReference type="Proteomes" id="UP001156881"/>
    </source>
</evidence>
<dbReference type="SMART" id="SM00903">
    <property type="entry name" value="Flavin_Reduct"/>
    <property type="match status" value="1"/>
</dbReference>
<accession>A0A7W6F7P9</accession>
<dbReference type="GO" id="GO:0010181">
    <property type="term" value="F:FMN binding"/>
    <property type="evidence" value="ECO:0007669"/>
    <property type="project" value="InterPro"/>
</dbReference>
<feature type="domain" description="Flavin reductase like" evidence="2">
    <location>
        <begin position="14"/>
        <end position="161"/>
    </location>
</feature>
<dbReference type="SUPFAM" id="SSF50475">
    <property type="entry name" value="FMN-binding split barrel"/>
    <property type="match status" value="1"/>
</dbReference>
<dbReference type="GO" id="GO:0042602">
    <property type="term" value="F:riboflavin reductase (NADPH) activity"/>
    <property type="evidence" value="ECO:0007669"/>
    <property type="project" value="TreeGrafter"/>
</dbReference>
<dbReference type="InterPro" id="IPR002563">
    <property type="entry name" value="Flavin_Rdtase-like_dom"/>
</dbReference>
<dbReference type="InterPro" id="IPR050268">
    <property type="entry name" value="NADH-dep_flavin_reductase"/>
</dbReference>